<organism evidence="2">
    <name type="scientific">uncultured Solirubrobacteraceae bacterium</name>
    <dbReference type="NCBI Taxonomy" id="1162706"/>
    <lineage>
        <taxon>Bacteria</taxon>
        <taxon>Bacillati</taxon>
        <taxon>Actinomycetota</taxon>
        <taxon>Thermoleophilia</taxon>
        <taxon>Solirubrobacterales</taxon>
        <taxon>Solirubrobacteraceae</taxon>
        <taxon>environmental samples</taxon>
    </lineage>
</organism>
<feature type="compositionally biased region" description="Basic and acidic residues" evidence="1">
    <location>
        <begin position="1"/>
        <end position="29"/>
    </location>
</feature>
<feature type="compositionally biased region" description="Basic and acidic residues" evidence="1">
    <location>
        <begin position="37"/>
        <end position="58"/>
    </location>
</feature>
<proteinExistence type="predicted"/>
<name>A0A6J4RMV2_9ACTN</name>
<protein>
    <submittedName>
        <fullName evidence="2">Uncharacterized protein</fullName>
    </submittedName>
</protein>
<evidence type="ECO:0000313" key="2">
    <source>
        <dbReference type="EMBL" id="CAA9476615.1"/>
    </source>
</evidence>
<feature type="region of interest" description="Disordered" evidence="1">
    <location>
        <begin position="1"/>
        <end position="58"/>
    </location>
</feature>
<gene>
    <name evidence="2" type="ORF">AVDCRST_MAG53-354</name>
</gene>
<accession>A0A6J4RMV2</accession>
<reference evidence="2" key="1">
    <citation type="submission" date="2020-02" db="EMBL/GenBank/DDBJ databases">
        <authorList>
            <person name="Meier V. D."/>
        </authorList>
    </citation>
    <scope>NUCLEOTIDE SEQUENCE</scope>
    <source>
        <strain evidence="2">AVDCRST_MAG53</strain>
    </source>
</reference>
<dbReference type="EMBL" id="CADCVR010000015">
    <property type="protein sequence ID" value="CAA9476615.1"/>
    <property type="molecule type" value="Genomic_DNA"/>
</dbReference>
<sequence length="58" mass="6597">MTDERPDPPPEPPKRPQPDPLKQEQKGMADRPTPTRPEPDKMRRIEESEYRGGDSDGG</sequence>
<dbReference type="AlphaFoldDB" id="A0A6J4RMV2"/>
<evidence type="ECO:0000256" key="1">
    <source>
        <dbReference type="SAM" id="MobiDB-lite"/>
    </source>
</evidence>